<sequence length="129" mass="14524">MMEFSVVIYGIMNFYLQKKCSIGRCNRFMHGYEGKLQLEDVCSYVSYNKRGYLLELWNIPLGSCVDASPLLVMNNGMMNIFIGSHSHLFLWIDGCSGSVRWSVKLEGCVECSATTSGDFSEVVGCYNID</sequence>
<dbReference type="Gene3D" id="2.130.10.10">
    <property type="entry name" value="YVTN repeat-like/Quinoprotein amine dehydrogenase"/>
    <property type="match status" value="1"/>
</dbReference>
<protein>
    <recommendedName>
        <fullName evidence="2">F-box associated domain-containing protein</fullName>
    </recommendedName>
</protein>
<proteinExistence type="predicted"/>
<dbReference type="InterPro" id="IPR052091">
    <property type="entry name" value="Beta-ala_Activ/Resist"/>
</dbReference>
<organism evidence="1">
    <name type="scientific">Arundo donax</name>
    <name type="common">Giant reed</name>
    <name type="synonym">Donax arundinaceus</name>
    <dbReference type="NCBI Taxonomy" id="35708"/>
    <lineage>
        <taxon>Eukaryota</taxon>
        <taxon>Viridiplantae</taxon>
        <taxon>Streptophyta</taxon>
        <taxon>Embryophyta</taxon>
        <taxon>Tracheophyta</taxon>
        <taxon>Spermatophyta</taxon>
        <taxon>Magnoliopsida</taxon>
        <taxon>Liliopsida</taxon>
        <taxon>Poales</taxon>
        <taxon>Poaceae</taxon>
        <taxon>PACMAD clade</taxon>
        <taxon>Arundinoideae</taxon>
        <taxon>Arundineae</taxon>
        <taxon>Arundo</taxon>
    </lineage>
</organism>
<accession>A0A0A8YHD0</accession>
<evidence type="ECO:0000313" key="1">
    <source>
        <dbReference type="EMBL" id="JAD25361.1"/>
    </source>
</evidence>
<reference evidence="1" key="1">
    <citation type="submission" date="2014-09" db="EMBL/GenBank/DDBJ databases">
        <authorList>
            <person name="Magalhaes I.L.F."/>
            <person name="Oliveira U."/>
            <person name="Santos F.R."/>
            <person name="Vidigal T.H.D.A."/>
            <person name="Brescovit A.D."/>
            <person name="Santos A.J."/>
        </authorList>
    </citation>
    <scope>NUCLEOTIDE SEQUENCE</scope>
    <source>
        <tissue evidence="1">Shoot tissue taken approximately 20 cm above the soil surface</tissue>
    </source>
</reference>
<dbReference type="PANTHER" id="PTHR44394:SF1">
    <property type="entry name" value="BETA-ALANINE-ACTIVATING ENZYME"/>
    <property type="match status" value="1"/>
</dbReference>
<dbReference type="EMBL" id="GBRH01272534">
    <property type="protein sequence ID" value="JAD25361.1"/>
    <property type="molecule type" value="Transcribed_RNA"/>
</dbReference>
<dbReference type="PANTHER" id="PTHR44394">
    <property type="entry name" value="BETA-ALANINE-ACTIVATING ENZYME"/>
    <property type="match status" value="1"/>
</dbReference>
<reference evidence="1" key="2">
    <citation type="journal article" date="2015" name="Data Brief">
        <title>Shoot transcriptome of the giant reed, Arundo donax.</title>
        <authorList>
            <person name="Barrero R.A."/>
            <person name="Guerrero F.D."/>
            <person name="Moolhuijzen P."/>
            <person name="Goolsby J.A."/>
            <person name="Tidwell J."/>
            <person name="Bellgard S.E."/>
            <person name="Bellgard M.I."/>
        </authorList>
    </citation>
    <scope>NUCLEOTIDE SEQUENCE</scope>
    <source>
        <tissue evidence="1">Shoot tissue taken approximately 20 cm above the soil surface</tissue>
    </source>
</reference>
<dbReference type="AlphaFoldDB" id="A0A0A8YHD0"/>
<name>A0A0A8YHD0_ARUDO</name>
<dbReference type="InterPro" id="IPR015943">
    <property type="entry name" value="WD40/YVTN_repeat-like_dom_sf"/>
</dbReference>
<evidence type="ECO:0008006" key="2">
    <source>
        <dbReference type="Google" id="ProtNLM"/>
    </source>
</evidence>
<dbReference type="GO" id="GO:0043041">
    <property type="term" value="P:amino acid activation for nonribosomal peptide biosynthetic process"/>
    <property type="evidence" value="ECO:0007669"/>
    <property type="project" value="TreeGrafter"/>
</dbReference>